<evidence type="ECO:0000256" key="6">
    <source>
        <dbReference type="SAM" id="Phobius"/>
    </source>
</evidence>
<protein>
    <recommendedName>
        <fullName evidence="9">Threonine transporter RhtB</fullName>
    </recommendedName>
</protein>
<accession>A0A7Y0AXD3</accession>
<feature type="transmembrane region" description="Helical" evidence="6">
    <location>
        <begin position="134"/>
        <end position="160"/>
    </location>
</feature>
<name>A0A7Y0AXD3_9HYPH</name>
<reference evidence="7 8" key="1">
    <citation type="submission" date="2020-04" db="EMBL/GenBank/DDBJ databases">
        <title>Rhizobium sp. S-51 isolated from soil.</title>
        <authorList>
            <person name="Dahal R.H."/>
        </authorList>
    </citation>
    <scope>NUCLEOTIDE SEQUENCE [LARGE SCALE GENOMIC DNA]</scope>
    <source>
        <strain evidence="7 8">S-51</strain>
    </source>
</reference>
<dbReference type="PANTHER" id="PTHR30086:SF20">
    <property type="entry name" value="ARGININE EXPORTER PROTEIN ARGO-RELATED"/>
    <property type="match status" value="1"/>
</dbReference>
<evidence type="ECO:0000256" key="5">
    <source>
        <dbReference type="ARBA" id="ARBA00023136"/>
    </source>
</evidence>
<dbReference type="EMBL" id="JABBGK010000002">
    <property type="protein sequence ID" value="NML75229.1"/>
    <property type="molecule type" value="Genomic_DNA"/>
</dbReference>
<feature type="transmembrane region" description="Helical" evidence="6">
    <location>
        <begin position="71"/>
        <end position="88"/>
    </location>
</feature>
<keyword evidence="2" id="KW-1003">Cell membrane</keyword>
<keyword evidence="4 6" id="KW-1133">Transmembrane helix</keyword>
<dbReference type="PANTHER" id="PTHR30086">
    <property type="entry name" value="ARGININE EXPORTER PROTEIN ARGO"/>
    <property type="match status" value="1"/>
</dbReference>
<dbReference type="InterPro" id="IPR001123">
    <property type="entry name" value="LeuE-type"/>
</dbReference>
<gene>
    <name evidence="7" type="ORF">HHL25_13940</name>
</gene>
<dbReference type="AlphaFoldDB" id="A0A7Y0AXD3"/>
<evidence type="ECO:0008006" key="9">
    <source>
        <dbReference type="Google" id="ProtNLM"/>
    </source>
</evidence>
<comment type="caution">
    <text evidence="7">The sequence shown here is derived from an EMBL/GenBank/DDBJ whole genome shotgun (WGS) entry which is preliminary data.</text>
</comment>
<dbReference type="GO" id="GO:0015171">
    <property type="term" value="F:amino acid transmembrane transporter activity"/>
    <property type="evidence" value="ECO:0007669"/>
    <property type="project" value="TreeGrafter"/>
</dbReference>
<organism evidence="7 8">
    <name type="scientific">Rhizobium terricola</name>
    <dbReference type="NCBI Taxonomy" id="2728849"/>
    <lineage>
        <taxon>Bacteria</taxon>
        <taxon>Pseudomonadati</taxon>
        <taxon>Pseudomonadota</taxon>
        <taxon>Alphaproteobacteria</taxon>
        <taxon>Hyphomicrobiales</taxon>
        <taxon>Rhizobiaceae</taxon>
        <taxon>Rhizobium/Agrobacterium group</taxon>
        <taxon>Rhizobium</taxon>
    </lineage>
</organism>
<feature type="transmembrane region" description="Helical" evidence="6">
    <location>
        <begin position="37"/>
        <end position="59"/>
    </location>
</feature>
<evidence type="ECO:0000256" key="3">
    <source>
        <dbReference type="ARBA" id="ARBA00022692"/>
    </source>
</evidence>
<dbReference type="GO" id="GO:0033228">
    <property type="term" value="P:cysteine export across plasma membrane"/>
    <property type="evidence" value="ECO:0007669"/>
    <property type="project" value="TreeGrafter"/>
</dbReference>
<keyword evidence="3 6" id="KW-0812">Transmembrane</keyword>
<dbReference type="Proteomes" id="UP000541470">
    <property type="component" value="Unassembled WGS sequence"/>
</dbReference>
<evidence type="ECO:0000313" key="8">
    <source>
        <dbReference type="Proteomes" id="UP000541470"/>
    </source>
</evidence>
<proteinExistence type="predicted"/>
<evidence type="ECO:0000256" key="2">
    <source>
        <dbReference type="ARBA" id="ARBA00022475"/>
    </source>
</evidence>
<sequence>MNLAAFAIALALLLLTPGPTNTLLAVAGASQGFRRAWPLMGVELAGYLTTIVPLVTFAGPFLEGQPVVSDLVKLCSAAWVLVLAIRLWTAPAPTAADTCIKGRCVYWTTVMNPKALIIGLALIPSAGIAETLPYLAVLCMTIGVVASLWLALGSAVIRAVSHRHPALVGRVAACFLVFFAISLAGRAVGLV</sequence>
<evidence type="ECO:0000256" key="4">
    <source>
        <dbReference type="ARBA" id="ARBA00022989"/>
    </source>
</evidence>
<keyword evidence="8" id="KW-1185">Reference proteome</keyword>
<evidence type="ECO:0000313" key="7">
    <source>
        <dbReference type="EMBL" id="NML75229.1"/>
    </source>
</evidence>
<keyword evidence="5 6" id="KW-0472">Membrane</keyword>
<comment type="subcellular location">
    <subcellularLocation>
        <location evidence="1">Cell membrane</location>
        <topology evidence="1">Multi-pass membrane protein</topology>
    </subcellularLocation>
</comment>
<dbReference type="GO" id="GO:0005886">
    <property type="term" value="C:plasma membrane"/>
    <property type="evidence" value="ECO:0007669"/>
    <property type="project" value="UniProtKB-SubCell"/>
</dbReference>
<feature type="transmembrane region" description="Helical" evidence="6">
    <location>
        <begin position="167"/>
        <end position="188"/>
    </location>
</feature>
<evidence type="ECO:0000256" key="1">
    <source>
        <dbReference type="ARBA" id="ARBA00004651"/>
    </source>
</evidence>
<dbReference type="RefSeq" id="WP_169591966.1">
    <property type="nucleotide sequence ID" value="NZ_JABBGK010000002.1"/>
</dbReference>